<keyword evidence="4" id="KW-1185">Reference proteome</keyword>
<evidence type="ECO:0000313" key="3">
    <source>
        <dbReference type="EMBL" id="AXE26286.1"/>
    </source>
</evidence>
<keyword evidence="2" id="KW-1133">Transmembrane helix</keyword>
<dbReference type="KEGG" id="sgz:C0216_25000"/>
<keyword evidence="2" id="KW-0812">Transmembrane</keyword>
<organism evidence="3 4">
    <name type="scientific">Streptomyces globosus</name>
    <dbReference type="NCBI Taxonomy" id="68209"/>
    <lineage>
        <taxon>Bacteria</taxon>
        <taxon>Bacillati</taxon>
        <taxon>Actinomycetota</taxon>
        <taxon>Actinomycetes</taxon>
        <taxon>Kitasatosporales</taxon>
        <taxon>Streptomycetaceae</taxon>
        <taxon>Streptomyces</taxon>
    </lineage>
</organism>
<evidence type="ECO:0000256" key="2">
    <source>
        <dbReference type="SAM" id="Phobius"/>
    </source>
</evidence>
<dbReference type="PANTHER" id="PTHR14136:SF17">
    <property type="entry name" value="BTB_POZ DOMAIN-CONTAINING PROTEIN KCTD9"/>
    <property type="match status" value="1"/>
</dbReference>
<proteinExistence type="predicted"/>
<sequence>MWNHLLQLILIGVLLVVGGALAGRAWAMAVKEPESEPRIEVLAGIGGGLVTGIAVGLSALFLEQAISASQERATWRASVEGAASIPGFTVADHDIEGINFSGKSLRNADFAGVRLQGFRFRDTDLTGADFRGADLSGANLIGANLQDADLTGARLNGALLHSANFAHASLPGRASFEGALLNARTCWPKGLERDELRDRLRDTKVQAYEDEQSGRTLTGHEDVEEDELKGGQQVPDCTLWKNGLRVRPEG</sequence>
<dbReference type="OrthoDB" id="4216003at2"/>
<feature type="region of interest" description="Disordered" evidence="1">
    <location>
        <begin position="205"/>
        <end position="235"/>
    </location>
</feature>
<dbReference type="RefSeq" id="WP_114057461.1">
    <property type="nucleotide sequence ID" value="NZ_CP030862.1"/>
</dbReference>
<dbReference type="InterPro" id="IPR051082">
    <property type="entry name" value="Pentapeptide-BTB/POZ_domain"/>
</dbReference>
<gene>
    <name evidence="3" type="ORF">C0216_25000</name>
</gene>
<protein>
    <recommendedName>
        <fullName evidence="5">Pentapeptide repeat-containing protein</fullName>
    </recommendedName>
</protein>
<dbReference type="Gene3D" id="2.160.20.80">
    <property type="entry name" value="E3 ubiquitin-protein ligase SopA"/>
    <property type="match status" value="1"/>
</dbReference>
<evidence type="ECO:0008006" key="5">
    <source>
        <dbReference type="Google" id="ProtNLM"/>
    </source>
</evidence>
<dbReference type="Pfam" id="PF00805">
    <property type="entry name" value="Pentapeptide"/>
    <property type="match status" value="1"/>
</dbReference>
<dbReference type="SUPFAM" id="SSF141571">
    <property type="entry name" value="Pentapeptide repeat-like"/>
    <property type="match status" value="1"/>
</dbReference>
<dbReference type="PANTHER" id="PTHR14136">
    <property type="entry name" value="BTB_POZ DOMAIN-CONTAINING PROTEIN KCTD9"/>
    <property type="match status" value="1"/>
</dbReference>
<dbReference type="AlphaFoldDB" id="A0A344U5W5"/>
<accession>A0A344U5W5</accession>
<dbReference type="InterPro" id="IPR001646">
    <property type="entry name" value="5peptide_repeat"/>
</dbReference>
<name>A0A344U5W5_9ACTN</name>
<evidence type="ECO:0000256" key="1">
    <source>
        <dbReference type="SAM" id="MobiDB-lite"/>
    </source>
</evidence>
<dbReference type="Proteomes" id="UP000252004">
    <property type="component" value="Chromosome"/>
</dbReference>
<evidence type="ECO:0000313" key="4">
    <source>
        <dbReference type="Proteomes" id="UP000252004"/>
    </source>
</evidence>
<dbReference type="EMBL" id="CP030862">
    <property type="protein sequence ID" value="AXE26286.1"/>
    <property type="molecule type" value="Genomic_DNA"/>
</dbReference>
<reference evidence="3 4" key="1">
    <citation type="submission" date="2018-01" db="EMBL/GenBank/DDBJ databases">
        <title>Draft genome Sequence of streptomyces globosus LZH-48.</title>
        <authorList>
            <person name="Ran K."/>
            <person name="Li Z."/>
            <person name="Wei S."/>
            <person name="Dong R."/>
        </authorList>
    </citation>
    <scope>NUCLEOTIDE SEQUENCE [LARGE SCALE GENOMIC DNA]</scope>
    <source>
        <strain evidence="3 4">LZH-48</strain>
    </source>
</reference>
<keyword evidence="2" id="KW-0472">Membrane</keyword>
<feature type="transmembrane region" description="Helical" evidence="2">
    <location>
        <begin position="41"/>
        <end position="62"/>
    </location>
</feature>